<name>A0A3N7FWD0_POPTR</name>
<proteinExistence type="predicted"/>
<dbReference type="InParanoid" id="A0A3N7FWD0"/>
<evidence type="ECO:0000313" key="1">
    <source>
        <dbReference type="EMBL" id="RQO99307.1"/>
    </source>
</evidence>
<sequence length="48" mass="5829">MFGWFEAERLVPGWIVVRAIEIVNKREKQRKEEIVGFHFLLFSSLFKF</sequence>
<organism evidence="1 2">
    <name type="scientific">Populus trichocarpa</name>
    <name type="common">Western balsam poplar</name>
    <name type="synonym">Populus balsamifera subsp. trichocarpa</name>
    <dbReference type="NCBI Taxonomy" id="3694"/>
    <lineage>
        <taxon>Eukaryota</taxon>
        <taxon>Viridiplantae</taxon>
        <taxon>Streptophyta</taxon>
        <taxon>Embryophyta</taxon>
        <taxon>Tracheophyta</taxon>
        <taxon>Spermatophyta</taxon>
        <taxon>Magnoliopsida</taxon>
        <taxon>eudicotyledons</taxon>
        <taxon>Gunneridae</taxon>
        <taxon>Pentapetalae</taxon>
        <taxon>rosids</taxon>
        <taxon>fabids</taxon>
        <taxon>Malpighiales</taxon>
        <taxon>Salicaceae</taxon>
        <taxon>Saliceae</taxon>
        <taxon>Populus</taxon>
    </lineage>
</organism>
<dbReference type="Proteomes" id="UP000006729">
    <property type="component" value="Chromosome 13"/>
</dbReference>
<evidence type="ECO:0000313" key="2">
    <source>
        <dbReference type="Proteomes" id="UP000006729"/>
    </source>
</evidence>
<gene>
    <name evidence="1" type="ORF">POPTR_013G115850</name>
</gene>
<protein>
    <submittedName>
        <fullName evidence="1">Uncharacterized protein</fullName>
    </submittedName>
</protein>
<dbReference type="EMBL" id="CM009302">
    <property type="protein sequence ID" value="RQO99307.1"/>
    <property type="molecule type" value="Genomic_DNA"/>
</dbReference>
<accession>A0A3N7FWD0</accession>
<keyword evidence="2" id="KW-1185">Reference proteome</keyword>
<dbReference type="AlphaFoldDB" id="A0A3N7FWD0"/>
<reference evidence="1 2" key="1">
    <citation type="journal article" date="2006" name="Science">
        <title>The genome of black cottonwood, Populus trichocarpa (Torr. &amp; Gray).</title>
        <authorList>
            <person name="Tuskan G.A."/>
            <person name="Difazio S."/>
            <person name="Jansson S."/>
            <person name="Bohlmann J."/>
            <person name="Grigoriev I."/>
            <person name="Hellsten U."/>
            <person name="Putnam N."/>
            <person name="Ralph S."/>
            <person name="Rombauts S."/>
            <person name="Salamov A."/>
            <person name="Schein J."/>
            <person name="Sterck L."/>
            <person name="Aerts A."/>
            <person name="Bhalerao R.R."/>
            <person name="Bhalerao R.P."/>
            <person name="Blaudez D."/>
            <person name="Boerjan W."/>
            <person name="Brun A."/>
            <person name="Brunner A."/>
            <person name="Busov V."/>
            <person name="Campbell M."/>
            <person name="Carlson J."/>
            <person name="Chalot M."/>
            <person name="Chapman J."/>
            <person name="Chen G.L."/>
            <person name="Cooper D."/>
            <person name="Coutinho P.M."/>
            <person name="Couturier J."/>
            <person name="Covert S."/>
            <person name="Cronk Q."/>
            <person name="Cunningham R."/>
            <person name="Davis J."/>
            <person name="Degroeve S."/>
            <person name="Dejardin A."/>
            <person name="Depamphilis C."/>
            <person name="Detter J."/>
            <person name="Dirks B."/>
            <person name="Dubchak I."/>
            <person name="Duplessis S."/>
            <person name="Ehlting J."/>
            <person name="Ellis B."/>
            <person name="Gendler K."/>
            <person name="Goodstein D."/>
            <person name="Gribskov M."/>
            <person name="Grimwood J."/>
            <person name="Groover A."/>
            <person name="Gunter L."/>
            <person name="Hamberger B."/>
            <person name="Heinze B."/>
            <person name="Helariutta Y."/>
            <person name="Henrissat B."/>
            <person name="Holligan D."/>
            <person name="Holt R."/>
            <person name="Huang W."/>
            <person name="Islam-Faridi N."/>
            <person name="Jones S."/>
            <person name="Jones-Rhoades M."/>
            <person name="Jorgensen R."/>
            <person name="Joshi C."/>
            <person name="Kangasjarvi J."/>
            <person name="Karlsson J."/>
            <person name="Kelleher C."/>
            <person name="Kirkpatrick R."/>
            <person name="Kirst M."/>
            <person name="Kohler A."/>
            <person name="Kalluri U."/>
            <person name="Larimer F."/>
            <person name="Leebens-Mack J."/>
            <person name="Leple J.C."/>
            <person name="Locascio P."/>
            <person name="Lou Y."/>
            <person name="Lucas S."/>
            <person name="Martin F."/>
            <person name="Montanini B."/>
            <person name="Napoli C."/>
            <person name="Nelson D.R."/>
            <person name="Nelson C."/>
            <person name="Nieminen K."/>
            <person name="Nilsson O."/>
            <person name="Pereda V."/>
            <person name="Peter G."/>
            <person name="Philippe R."/>
            <person name="Pilate G."/>
            <person name="Poliakov A."/>
            <person name="Razumovskaya J."/>
            <person name="Richardson P."/>
            <person name="Rinaldi C."/>
            <person name="Ritland K."/>
            <person name="Rouze P."/>
            <person name="Ryaboy D."/>
            <person name="Schmutz J."/>
            <person name="Schrader J."/>
            <person name="Segerman B."/>
            <person name="Shin H."/>
            <person name="Siddiqui A."/>
            <person name="Sterky F."/>
            <person name="Terry A."/>
            <person name="Tsai C.J."/>
            <person name="Uberbacher E."/>
            <person name="Unneberg P."/>
            <person name="Vahala J."/>
            <person name="Wall K."/>
            <person name="Wessler S."/>
            <person name="Yang G."/>
            <person name="Yin T."/>
            <person name="Douglas C."/>
            <person name="Marra M."/>
            <person name="Sandberg G."/>
            <person name="Van de Peer Y."/>
            <person name="Rokhsar D."/>
        </authorList>
    </citation>
    <scope>NUCLEOTIDE SEQUENCE [LARGE SCALE GENOMIC DNA]</scope>
    <source>
        <strain evidence="2">cv. Nisqually</strain>
    </source>
</reference>